<sequence length="95" mass="11085">MAILKAIEELNRLNIIPEERTVAVFTDSQITIARLRNSRNHSYIIELIRNLVKRLQDLHWQIHFGWIRAHVGIPGNEMADKLAKKAAAEEYRELI</sequence>
<dbReference type="InterPro" id="IPR036397">
    <property type="entry name" value="RNaseH_sf"/>
</dbReference>
<dbReference type="Proteomes" id="UP001148838">
    <property type="component" value="Unassembled WGS sequence"/>
</dbReference>
<evidence type="ECO:0000313" key="2">
    <source>
        <dbReference type="EMBL" id="KAJ4443836.1"/>
    </source>
</evidence>
<keyword evidence="3" id="KW-1185">Reference proteome</keyword>
<name>A0ABQ8TD18_PERAM</name>
<dbReference type="CDD" id="cd09276">
    <property type="entry name" value="Rnase_HI_RT_non_LTR"/>
    <property type="match status" value="1"/>
</dbReference>
<dbReference type="InterPro" id="IPR012337">
    <property type="entry name" value="RNaseH-like_sf"/>
</dbReference>
<protein>
    <recommendedName>
        <fullName evidence="1">RNase H type-1 domain-containing protein</fullName>
    </recommendedName>
</protein>
<gene>
    <name evidence="2" type="ORF">ANN_05623</name>
</gene>
<dbReference type="SUPFAM" id="SSF53098">
    <property type="entry name" value="Ribonuclease H-like"/>
    <property type="match status" value="1"/>
</dbReference>
<dbReference type="Gene3D" id="3.30.420.10">
    <property type="entry name" value="Ribonuclease H-like superfamily/Ribonuclease H"/>
    <property type="match status" value="1"/>
</dbReference>
<dbReference type="EMBL" id="JAJSOF020000013">
    <property type="protein sequence ID" value="KAJ4443836.1"/>
    <property type="molecule type" value="Genomic_DNA"/>
</dbReference>
<dbReference type="InterPro" id="IPR002156">
    <property type="entry name" value="RNaseH_domain"/>
</dbReference>
<dbReference type="PROSITE" id="PS50879">
    <property type="entry name" value="RNASE_H_1"/>
    <property type="match status" value="1"/>
</dbReference>
<accession>A0ABQ8TD18</accession>
<comment type="caution">
    <text evidence="2">The sequence shown here is derived from an EMBL/GenBank/DDBJ whole genome shotgun (WGS) entry which is preliminary data.</text>
</comment>
<evidence type="ECO:0000259" key="1">
    <source>
        <dbReference type="PROSITE" id="PS50879"/>
    </source>
</evidence>
<reference evidence="2 3" key="1">
    <citation type="journal article" date="2022" name="Allergy">
        <title>Genome assembly and annotation of Periplaneta americana reveal a comprehensive cockroach allergen profile.</title>
        <authorList>
            <person name="Wang L."/>
            <person name="Xiong Q."/>
            <person name="Saelim N."/>
            <person name="Wang L."/>
            <person name="Nong W."/>
            <person name="Wan A.T."/>
            <person name="Shi M."/>
            <person name="Liu X."/>
            <person name="Cao Q."/>
            <person name="Hui J.H.L."/>
            <person name="Sookrung N."/>
            <person name="Leung T.F."/>
            <person name="Tungtrongchitr A."/>
            <person name="Tsui S.K.W."/>
        </authorList>
    </citation>
    <scope>NUCLEOTIDE SEQUENCE [LARGE SCALE GENOMIC DNA]</scope>
    <source>
        <strain evidence="2">PWHHKU_190912</strain>
    </source>
</reference>
<organism evidence="2 3">
    <name type="scientific">Periplaneta americana</name>
    <name type="common">American cockroach</name>
    <name type="synonym">Blatta americana</name>
    <dbReference type="NCBI Taxonomy" id="6978"/>
    <lineage>
        <taxon>Eukaryota</taxon>
        <taxon>Metazoa</taxon>
        <taxon>Ecdysozoa</taxon>
        <taxon>Arthropoda</taxon>
        <taxon>Hexapoda</taxon>
        <taxon>Insecta</taxon>
        <taxon>Pterygota</taxon>
        <taxon>Neoptera</taxon>
        <taxon>Polyneoptera</taxon>
        <taxon>Dictyoptera</taxon>
        <taxon>Blattodea</taxon>
        <taxon>Blattoidea</taxon>
        <taxon>Blattidae</taxon>
        <taxon>Blattinae</taxon>
        <taxon>Periplaneta</taxon>
    </lineage>
</organism>
<evidence type="ECO:0000313" key="3">
    <source>
        <dbReference type="Proteomes" id="UP001148838"/>
    </source>
</evidence>
<dbReference type="Pfam" id="PF00075">
    <property type="entry name" value="RNase_H"/>
    <property type="match status" value="1"/>
</dbReference>
<proteinExistence type="predicted"/>
<feature type="domain" description="RNase H type-1" evidence="1">
    <location>
        <begin position="1"/>
        <end position="88"/>
    </location>
</feature>